<gene>
    <name evidence="1" type="ORF">OHV25_01875</name>
</gene>
<organism evidence="1">
    <name type="scientific">Streptomyces sp. NBC_00060</name>
    <dbReference type="NCBI Taxonomy" id="2975636"/>
    <lineage>
        <taxon>Bacteria</taxon>
        <taxon>Bacillati</taxon>
        <taxon>Actinomycetota</taxon>
        <taxon>Actinomycetes</taxon>
        <taxon>Kitasatosporales</taxon>
        <taxon>Streptomycetaceae</taxon>
        <taxon>Streptomyces</taxon>
    </lineage>
</organism>
<name>A0AAU2GTL4_9ACTN</name>
<protein>
    <submittedName>
        <fullName evidence="1">Uncharacterized protein</fullName>
    </submittedName>
</protein>
<dbReference type="AlphaFoldDB" id="A0AAU2GTL4"/>
<reference evidence="1" key="1">
    <citation type="submission" date="2022-10" db="EMBL/GenBank/DDBJ databases">
        <title>The complete genomes of actinobacterial strains from the NBC collection.</title>
        <authorList>
            <person name="Joergensen T.S."/>
            <person name="Alvarez Arevalo M."/>
            <person name="Sterndorff E.B."/>
            <person name="Faurdal D."/>
            <person name="Vuksanovic O."/>
            <person name="Mourched A.-S."/>
            <person name="Charusanti P."/>
            <person name="Shaw S."/>
            <person name="Blin K."/>
            <person name="Weber T."/>
        </authorList>
    </citation>
    <scope>NUCLEOTIDE SEQUENCE</scope>
    <source>
        <strain evidence="1">NBC_00060</strain>
    </source>
</reference>
<proteinExistence type="predicted"/>
<evidence type="ECO:0000313" key="1">
    <source>
        <dbReference type="EMBL" id="WTU38393.1"/>
    </source>
</evidence>
<accession>A0AAU2GTL4</accession>
<sequence length="71" mass="8082">MKSKTTLRKYLHELKAIDAVESRTGRNPRNPLRSQTVYRIHELPRKTYEGPLSLGEFYTSFNSGSDTPALG</sequence>
<dbReference type="EMBL" id="CP108253">
    <property type="protein sequence ID" value="WTU38393.1"/>
    <property type="molecule type" value="Genomic_DNA"/>
</dbReference>